<dbReference type="EMBL" id="VOBQ01000016">
    <property type="protein sequence ID" value="TWO69111.1"/>
    <property type="molecule type" value="Genomic_DNA"/>
</dbReference>
<organism evidence="1 2">
    <name type="scientific">Caenimonas sedimenti</name>
    <dbReference type="NCBI Taxonomy" id="2596921"/>
    <lineage>
        <taxon>Bacteria</taxon>
        <taxon>Pseudomonadati</taxon>
        <taxon>Pseudomonadota</taxon>
        <taxon>Betaproteobacteria</taxon>
        <taxon>Burkholderiales</taxon>
        <taxon>Comamonadaceae</taxon>
        <taxon>Caenimonas</taxon>
    </lineage>
</organism>
<protein>
    <submittedName>
        <fullName evidence="1">Uncharacterized protein</fullName>
    </submittedName>
</protein>
<gene>
    <name evidence="1" type="ORF">FN976_20465</name>
</gene>
<dbReference type="Proteomes" id="UP000318199">
    <property type="component" value="Unassembled WGS sequence"/>
</dbReference>
<dbReference type="RefSeq" id="WP_145894921.1">
    <property type="nucleotide sequence ID" value="NZ_VOBQ01000016.1"/>
</dbReference>
<name>A0A562ZL11_9BURK</name>
<reference evidence="1 2" key="1">
    <citation type="submission" date="2019-07" db="EMBL/GenBank/DDBJ databases">
        <title>Caenimonas sedimenti sp. nov., isolated from activated sludge.</title>
        <authorList>
            <person name="Xu J."/>
        </authorList>
    </citation>
    <scope>NUCLEOTIDE SEQUENCE [LARGE SCALE GENOMIC DNA]</scope>
    <source>
        <strain evidence="1 2">HX-9-20</strain>
    </source>
</reference>
<dbReference type="OrthoDB" id="8911430at2"/>
<accession>A0A562ZL11</accession>
<evidence type="ECO:0000313" key="1">
    <source>
        <dbReference type="EMBL" id="TWO69111.1"/>
    </source>
</evidence>
<comment type="caution">
    <text evidence="1">The sequence shown here is derived from an EMBL/GenBank/DDBJ whole genome shotgun (WGS) entry which is preliminary data.</text>
</comment>
<evidence type="ECO:0000313" key="2">
    <source>
        <dbReference type="Proteomes" id="UP000318199"/>
    </source>
</evidence>
<proteinExistence type="predicted"/>
<keyword evidence="2" id="KW-1185">Reference proteome</keyword>
<sequence length="106" mass="11055">MALLPSVKLDPCGRIDVAASPPEVHREIREQAKVAAAALSNGISAVGILIPYAAPEFEDRTIGGDTVEALGWLLSELGVLGAILIEIALECSQCPSPRLNDGVEHG</sequence>
<dbReference type="AlphaFoldDB" id="A0A562ZL11"/>